<evidence type="ECO:0000256" key="7">
    <source>
        <dbReference type="SAM" id="Phobius"/>
    </source>
</evidence>
<feature type="transmembrane region" description="Helical" evidence="7">
    <location>
        <begin position="369"/>
        <end position="391"/>
    </location>
</feature>
<evidence type="ECO:0000256" key="3">
    <source>
        <dbReference type="ARBA" id="ARBA00022692"/>
    </source>
</evidence>
<evidence type="ECO:0000256" key="4">
    <source>
        <dbReference type="ARBA" id="ARBA00022847"/>
    </source>
</evidence>
<feature type="transmembrane region" description="Helical" evidence="7">
    <location>
        <begin position="338"/>
        <end position="357"/>
    </location>
</feature>
<keyword evidence="9" id="KW-1185">Reference proteome</keyword>
<evidence type="ECO:0000256" key="5">
    <source>
        <dbReference type="ARBA" id="ARBA00022989"/>
    </source>
</evidence>
<dbReference type="GO" id="GO:0015293">
    <property type="term" value="F:symporter activity"/>
    <property type="evidence" value="ECO:0007669"/>
    <property type="project" value="UniProtKB-KW"/>
</dbReference>
<keyword evidence="6 7" id="KW-0472">Membrane</keyword>
<reference evidence="8 9" key="1">
    <citation type="submission" date="2020-01" db="EMBL/GenBank/DDBJ databases">
        <title>Bacteria diversity of Porities sp.</title>
        <authorList>
            <person name="Wang G."/>
        </authorList>
    </citation>
    <scope>NUCLEOTIDE SEQUENCE [LARGE SCALE GENOMIC DNA]</scope>
    <source>
        <strain evidence="8 9">R33</strain>
    </source>
</reference>
<name>A0A6L9EED3_9FLAO</name>
<dbReference type="EMBL" id="WXYO01000006">
    <property type="protein sequence ID" value="NAS13085.1"/>
    <property type="molecule type" value="Genomic_DNA"/>
</dbReference>
<comment type="caution">
    <text evidence="8">The sequence shown here is derived from an EMBL/GenBank/DDBJ whole genome shotgun (WGS) entry which is preliminary data.</text>
</comment>
<accession>A0A6L9EED3</accession>
<dbReference type="PANTHER" id="PTHR11706:SF33">
    <property type="entry name" value="NATURAL RESISTANCE-ASSOCIATED MACROPHAGE PROTEIN 2"/>
    <property type="match status" value="1"/>
</dbReference>
<dbReference type="GO" id="GO:0005886">
    <property type="term" value="C:plasma membrane"/>
    <property type="evidence" value="ECO:0007669"/>
    <property type="project" value="TreeGrafter"/>
</dbReference>
<dbReference type="GO" id="GO:0005384">
    <property type="term" value="F:manganese ion transmembrane transporter activity"/>
    <property type="evidence" value="ECO:0007669"/>
    <property type="project" value="TreeGrafter"/>
</dbReference>
<feature type="transmembrane region" description="Helical" evidence="7">
    <location>
        <begin position="119"/>
        <end position="136"/>
    </location>
</feature>
<evidence type="ECO:0000313" key="9">
    <source>
        <dbReference type="Proteomes" id="UP000475249"/>
    </source>
</evidence>
<keyword evidence="2" id="KW-0813">Transport</keyword>
<keyword evidence="4" id="KW-0769">Symport</keyword>
<gene>
    <name evidence="8" type="ORF">GTQ38_13805</name>
</gene>
<feature type="transmembrane region" description="Helical" evidence="7">
    <location>
        <begin position="307"/>
        <end position="326"/>
    </location>
</feature>
<organism evidence="8 9">
    <name type="scientific">Poritiphilus flavus</name>
    <dbReference type="NCBI Taxonomy" id="2697053"/>
    <lineage>
        <taxon>Bacteria</taxon>
        <taxon>Pseudomonadati</taxon>
        <taxon>Bacteroidota</taxon>
        <taxon>Flavobacteriia</taxon>
        <taxon>Flavobacteriales</taxon>
        <taxon>Flavobacteriaceae</taxon>
        <taxon>Poritiphilus</taxon>
    </lineage>
</organism>
<evidence type="ECO:0000313" key="8">
    <source>
        <dbReference type="EMBL" id="NAS13085.1"/>
    </source>
</evidence>
<dbReference type="GO" id="GO:0034755">
    <property type="term" value="P:iron ion transmembrane transport"/>
    <property type="evidence" value="ECO:0007669"/>
    <property type="project" value="TreeGrafter"/>
</dbReference>
<dbReference type="Pfam" id="PF01566">
    <property type="entry name" value="Nramp"/>
    <property type="match status" value="1"/>
</dbReference>
<protein>
    <submittedName>
        <fullName evidence="8">Divalent metal cation transporter</fullName>
    </submittedName>
</protein>
<evidence type="ECO:0000256" key="2">
    <source>
        <dbReference type="ARBA" id="ARBA00022448"/>
    </source>
</evidence>
<comment type="subcellular location">
    <subcellularLocation>
        <location evidence="1">Membrane</location>
        <topology evidence="1">Multi-pass membrane protein</topology>
    </subcellularLocation>
</comment>
<evidence type="ECO:0000256" key="6">
    <source>
        <dbReference type="ARBA" id="ARBA00023136"/>
    </source>
</evidence>
<feature type="transmembrane region" description="Helical" evidence="7">
    <location>
        <begin position="269"/>
        <end position="295"/>
    </location>
</feature>
<dbReference type="RefSeq" id="WP_161436127.1">
    <property type="nucleotide sequence ID" value="NZ_WXYO01000006.1"/>
</dbReference>
<feature type="transmembrane region" description="Helical" evidence="7">
    <location>
        <begin position="183"/>
        <end position="203"/>
    </location>
</feature>
<dbReference type="Proteomes" id="UP000475249">
    <property type="component" value="Unassembled WGS sequence"/>
</dbReference>
<keyword evidence="3 7" id="KW-0812">Transmembrane</keyword>
<sequence>MRTKIGPGILVAAAFIGPGTVTACTLAGVKFGTALLWAMLLSIVATVVLQEMAARLGIITQKGLAGVLKTELTIPWFRSLALLVVLSAIVIGNAAYEAGNIGGATLGLEVFFGQGYRQFYPWIIGLVAFVLLYLSSYKALEKVFVILVGIMSVSFLTTAIITGPDIKKVAQGLFMPEVPEGSLLTIIALVGTTVVPYNLFLHASLVREKWNSAAGLSDARKDTLISVFLGGLVSMAIIVSAAAIPGDQLESVMDLARGLEPLYGDAAKYFMGVGLFAAGVTSAITAPLAAAYVAGSVFGWEKGTKHFKFRLVWILVLISGVSVLSFDINPIQVIKFAQVANGILLPFIAVFLVWMVNKKGIMGNYKNDIWQNILAITILLLATVLGLKSLVQVFGILQ</sequence>
<feature type="transmembrane region" description="Helical" evidence="7">
    <location>
        <begin position="143"/>
        <end position="163"/>
    </location>
</feature>
<proteinExistence type="predicted"/>
<feature type="transmembrane region" description="Helical" evidence="7">
    <location>
        <begin position="33"/>
        <end position="54"/>
    </location>
</feature>
<dbReference type="AlphaFoldDB" id="A0A6L9EED3"/>
<feature type="transmembrane region" description="Helical" evidence="7">
    <location>
        <begin position="224"/>
        <end position="244"/>
    </location>
</feature>
<dbReference type="PRINTS" id="PR00447">
    <property type="entry name" value="NATRESASSCMP"/>
</dbReference>
<dbReference type="InterPro" id="IPR001046">
    <property type="entry name" value="NRAMP_fam"/>
</dbReference>
<feature type="transmembrane region" description="Helical" evidence="7">
    <location>
        <begin position="75"/>
        <end position="96"/>
    </location>
</feature>
<evidence type="ECO:0000256" key="1">
    <source>
        <dbReference type="ARBA" id="ARBA00004141"/>
    </source>
</evidence>
<dbReference type="PANTHER" id="PTHR11706">
    <property type="entry name" value="SOLUTE CARRIER PROTEIN FAMILY 11 MEMBER"/>
    <property type="match status" value="1"/>
</dbReference>
<keyword evidence="5 7" id="KW-1133">Transmembrane helix</keyword>
<dbReference type="PROSITE" id="PS51257">
    <property type="entry name" value="PROKAR_LIPOPROTEIN"/>
    <property type="match status" value="1"/>
</dbReference>
<dbReference type="NCBIfam" id="NF037982">
    <property type="entry name" value="Nramp_1"/>
    <property type="match status" value="1"/>
</dbReference>
<dbReference type="GO" id="GO:0015086">
    <property type="term" value="F:cadmium ion transmembrane transporter activity"/>
    <property type="evidence" value="ECO:0007669"/>
    <property type="project" value="TreeGrafter"/>
</dbReference>